<proteinExistence type="predicted"/>
<gene>
    <name evidence="1" type="ORF">ENN50_06445</name>
</gene>
<dbReference type="Proteomes" id="UP000886335">
    <property type="component" value="Unassembled WGS sequence"/>
</dbReference>
<dbReference type="AlphaFoldDB" id="A0A831SR10"/>
<reference evidence="1" key="1">
    <citation type="journal article" date="2020" name="mSystems">
        <title>Genome- and Community-Level Interaction Insights into Carbon Utilization and Element Cycling Functions of Hydrothermarchaeota in Hydrothermal Sediment.</title>
        <authorList>
            <person name="Zhou Z."/>
            <person name="Liu Y."/>
            <person name="Xu W."/>
            <person name="Pan J."/>
            <person name="Luo Z.H."/>
            <person name="Li M."/>
        </authorList>
    </citation>
    <scope>NUCLEOTIDE SEQUENCE [LARGE SCALE GENOMIC DNA]</scope>
    <source>
        <strain evidence="1">SpSt-1181</strain>
    </source>
</reference>
<accession>A0A831SR10</accession>
<evidence type="ECO:0000313" key="1">
    <source>
        <dbReference type="EMBL" id="HED31306.1"/>
    </source>
</evidence>
<comment type="caution">
    <text evidence="1">The sequence shown here is derived from an EMBL/GenBank/DDBJ whole genome shotgun (WGS) entry which is preliminary data.</text>
</comment>
<organism evidence="1">
    <name type="scientific">Prosthecochloris aestuarii</name>
    <dbReference type="NCBI Taxonomy" id="1102"/>
    <lineage>
        <taxon>Bacteria</taxon>
        <taxon>Pseudomonadati</taxon>
        <taxon>Chlorobiota</taxon>
        <taxon>Chlorobiia</taxon>
        <taxon>Chlorobiales</taxon>
        <taxon>Chlorobiaceae</taxon>
        <taxon>Prosthecochloris</taxon>
    </lineage>
</organism>
<protein>
    <submittedName>
        <fullName evidence="1">Uncharacterized protein</fullName>
    </submittedName>
</protein>
<name>A0A831SR10_PROAE</name>
<dbReference type="EMBL" id="DSBW01000142">
    <property type="protein sequence ID" value="HED31306.1"/>
    <property type="molecule type" value="Genomic_DNA"/>
</dbReference>
<sequence length="156" mass="17879">MGPGQDVFLQQRRSNVVMLSYSEIVMAFDFVSSGEEGDNHAWICRDSGEIVYFSEVLGLDERRGQDIHSPNCVAVPHRNDLELGRELVFDFIDEELPDKYASIRDIYADPEDPEGRFRELLQARGVLDRWNDYKAGRIRSSLMTWCQARGIECSGE</sequence>